<protein>
    <submittedName>
        <fullName evidence="1">Uncharacterized protein</fullName>
    </submittedName>
</protein>
<dbReference type="Ensembl" id="ENSSSCT00070056209.1">
    <property type="protein sequence ID" value="ENSSSCP00070047743.1"/>
    <property type="gene ID" value="ENSSSCG00070028027.1"/>
</dbReference>
<name>A0A4X1W0S0_PIG</name>
<evidence type="ECO:0000313" key="1">
    <source>
        <dbReference type="Ensembl" id="ENSSSCP00070047743.1"/>
    </source>
</evidence>
<reference evidence="1" key="2">
    <citation type="submission" date="2025-08" db="UniProtKB">
        <authorList>
            <consortium name="Ensembl"/>
        </authorList>
    </citation>
    <scope>IDENTIFICATION</scope>
</reference>
<proteinExistence type="predicted"/>
<dbReference type="AlphaFoldDB" id="A0A4X1W0S0"/>
<accession>A0A4X1W0S0</accession>
<reference evidence="1 2" key="1">
    <citation type="submission" date="2017-08" db="EMBL/GenBank/DDBJ databases">
        <title>USMARCv1.0.</title>
        <authorList>
            <person name="Hannum G.I."/>
            <person name="Koren S."/>
            <person name="Schroeder S.G."/>
            <person name="Chin S.C."/>
            <person name="Nonneman D.J."/>
            <person name="Becker S.A."/>
            <person name="Rosen B.D."/>
            <person name="Bickhart D.M."/>
            <person name="Putnam N.H."/>
            <person name="Green R.E."/>
            <person name="Tuggle C.K."/>
            <person name="Liu H."/>
            <person name="Rohrer G.A."/>
            <person name="Warr A."/>
            <person name="Hall R."/>
            <person name="Kim K."/>
            <person name="Hume D.A."/>
            <person name="Talbot R."/>
            <person name="Chow W."/>
            <person name="Howe K."/>
            <person name="Schwartz A.S."/>
            <person name="Watson M."/>
            <person name="Archibald A.L."/>
            <person name="Phillippy A.M."/>
            <person name="Smith T.P.L."/>
        </authorList>
    </citation>
    <scope>NUCLEOTIDE SEQUENCE [LARGE SCALE GENOMIC DNA]</scope>
</reference>
<organism evidence="1 2">
    <name type="scientific">Sus scrofa</name>
    <name type="common">Pig</name>
    <dbReference type="NCBI Taxonomy" id="9823"/>
    <lineage>
        <taxon>Eukaryota</taxon>
        <taxon>Metazoa</taxon>
        <taxon>Chordata</taxon>
        <taxon>Craniata</taxon>
        <taxon>Vertebrata</taxon>
        <taxon>Euteleostomi</taxon>
        <taxon>Mammalia</taxon>
        <taxon>Eutheria</taxon>
        <taxon>Laurasiatheria</taxon>
        <taxon>Artiodactyla</taxon>
        <taxon>Suina</taxon>
        <taxon>Suidae</taxon>
        <taxon>Sus</taxon>
    </lineage>
</organism>
<sequence length="65" mass="7487">PSSLENALGQDMCFFHMFGGKRRYLRKDDVKMVKQQHFPHALRNQLQPLSVEIVAKGCDECHDGK</sequence>
<dbReference type="Proteomes" id="UP000314985">
    <property type="component" value="Chromosome 4"/>
</dbReference>
<dbReference type="Gene3D" id="1.10.238.10">
    <property type="entry name" value="EF-hand"/>
    <property type="match status" value="1"/>
</dbReference>
<evidence type="ECO:0000313" key="2">
    <source>
        <dbReference type="Proteomes" id="UP000314985"/>
    </source>
</evidence>